<dbReference type="InterPro" id="IPR011530">
    <property type="entry name" value="rRNA_adenine_dimethylase"/>
</dbReference>
<keyword evidence="3 7" id="KW-0489">Methyltransferase</keyword>
<dbReference type="InterPro" id="IPR001737">
    <property type="entry name" value="KsgA/Erm"/>
</dbReference>
<dbReference type="PROSITE" id="PS51689">
    <property type="entry name" value="SAM_RNA_A_N6_MT"/>
    <property type="match status" value="1"/>
</dbReference>
<keyword evidence="5 7" id="KW-0949">S-adenosyl-L-methionine</keyword>
<evidence type="ECO:0000256" key="5">
    <source>
        <dbReference type="ARBA" id="ARBA00022691"/>
    </source>
</evidence>
<feature type="binding site" evidence="7 8">
    <location>
        <position position="7"/>
    </location>
    <ligand>
        <name>S-adenosyl-L-methionine</name>
        <dbReference type="ChEBI" id="CHEBI:59789"/>
    </ligand>
</feature>
<dbReference type="EC" id="2.1.1.182" evidence="7"/>
<comment type="function">
    <text evidence="7">Specifically dimethylates two adjacent adenosines (A1518 and A1519) in the loop of a conserved hairpin near the 3'-end of 16S rRNA in the 30S particle. May play a critical role in biogenesis of 30S subunits.</text>
</comment>
<sequence length="264" mass="29540">MPRLGQHFLTDKNALKKIAGFLDLKEGDAVVEIGPGHGELTEQILNNELRIKNTEIKIIAIEKDEQLAESLRKKFEARGNVEIICGDALKLLPSIIHNSLFIIHGYKLAGNIPYYITGKLLRTISELPEKPKISVFTIQKEVAERLAAKPPKMNRLAASVQFWAEPEIALIIPRDSFRPIPDVDSATIVLKKGVQKGIKTDAYYKTVRVLFSQPRKTILNNISNGMNISKDEARSKLKKAGIDENLRPQNLSVEDIIKIAVAFQ</sequence>
<feature type="binding site" evidence="7 8">
    <location>
        <position position="9"/>
    </location>
    <ligand>
        <name>S-adenosyl-L-methionine</name>
        <dbReference type="ChEBI" id="CHEBI:59789"/>
    </ligand>
</feature>
<feature type="binding site" evidence="7 8">
    <location>
        <position position="87"/>
    </location>
    <ligand>
        <name>S-adenosyl-L-methionine</name>
        <dbReference type="ChEBI" id="CHEBI:59789"/>
    </ligand>
</feature>
<dbReference type="GO" id="GO:0003723">
    <property type="term" value="F:RNA binding"/>
    <property type="evidence" value="ECO:0007669"/>
    <property type="project" value="UniProtKB-UniRule"/>
</dbReference>
<proteinExistence type="inferred from homology"/>
<evidence type="ECO:0000256" key="6">
    <source>
        <dbReference type="ARBA" id="ARBA00022884"/>
    </source>
</evidence>
<organism evidence="10 11">
    <name type="scientific">Candidatus Liptonbacteria bacterium RIFCSPLOWO2_01_FULL_45_15</name>
    <dbReference type="NCBI Taxonomy" id="1798649"/>
    <lineage>
        <taxon>Bacteria</taxon>
        <taxon>Candidatus Liptoniibacteriota</taxon>
    </lineage>
</organism>
<dbReference type="Pfam" id="PF00398">
    <property type="entry name" value="RrnaAD"/>
    <property type="match status" value="1"/>
</dbReference>
<keyword evidence="6 7" id="KW-0694">RNA-binding</keyword>
<evidence type="ECO:0000256" key="3">
    <source>
        <dbReference type="ARBA" id="ARBA00022603"/>
    </source>
</evidence>
<feature type="domain" description="Ribosomal RNA adenine methylase transferase N-terminal" evidence="9">
    <location>
        <begin position="14"/>
        <end position="194"/>
    </location>
</feature>
<evidence type="ECO:0000256" key="7">
    <source>
        <dbReference type="HAMAP-Rule" id="MF_00607"/>
    </source>
</evidence>
<gene>
    <name evidence="7" type="primary">rsmA</name>
    <name evidence="7" type="synonym">ksgA</name>
    <name evidence="10" type="ORF">A3B13_01325</name>
</gene>
<dbReference type="PANTHER" id="PTHR11727:SF7">
    <property type="entry name" value="DIMETHYLADENOSINE TRANSFERASE-RELATED"/>
    <property type="match status" value="1"/>
</dbReference>
<evidence type="ECO:0000259" key="9">
    <source>
        <dbReference type="SMART" id="SM00650"/>
    </source>
</evidence>
<evidence type="ECO:0000256" key="1">
    <source>
        <dbReference type="ARBA" id="ARBA00022490"/>
    </source>
</evidence>
<evidence type="ECO:0000256" key="8">
    <source>
        <dbReference type="PROSITE-ProRule" id="PRU01026"/>
    </source>
</evidence>
<dbReference type="GO" id="GO:0052908">
    <property type="term" value="F:16S rRNA (adenine(1518)-N(6)/adenine(1519)-N(6))-dimethyltransferase activity"/>
    <property type="evidence" value="ECO:0007669"/>
    <property type="project" value="UniProtKB-EC"/>
</dbReference>
<feature type="binding site" evidence="7 8">
    <location>
        <position position="62"/>
    </location>
    <ligand>
        <name>S-adenosyl-L-methionine</name>
        <dbReference type="ChEBI" id="CHEBI:59789"/>
    </ligand>
</feature>
<dbReference type="GO" id="GO:0005829">
    <property type="term" value="C:cytosol"/>
    <property type="evidence" value="ECO:0007669"/>
    <property type="project" value="TreeGrafter"/>
</dbReference>
<keyword evidence="4 7" id="KW-0808">Transferase</keyword>
<comment type="caution">
    <text evidence="10">The sequence shown here is derived from an EMBL/GenBank/DDBJ whole genome shotgun (WGS) entry which is preliminary data.</text>
</comment>
<dbReference type="Proteomes" id="UP000176287">
    <property type="component" value="Unassembled WGS sequence"/>
</dbReference>
<dbReference type="NCBIfam" id="TIGR00755">
    <property type="entry name" value="ksgA"/>
    <property type="match status" value="1"/>
</dbReference>
<dbReference type="SMART" id="SM00650">
    <property type="entry name" value="rADc"/>
    <property type="match status" value="1"/>
</dbReference>
<name>A0A1G2CGY7_9BACT</name>
<dbReference type="AlphaFoldDB" id="A0A1G2CGY7"/>
<protein>
    <recommendedName>
        <fullName evidence="7">Ribosomal RNA small subunit methyltransferase A</fullName>
        <ecNumber evidence="7">2.1.1.182</ecNumber>
    </recommendedName>
    <alternativeName>
        <fullName evidence="7">16S rRNA (adenine(1518)-N(6)/adenine(1519)-N(6))-dimethyltransferase</fullName>
    </alternativeName>
    <alternativeName>
        <fullName evidence="7">16S rRNA dimethyladenosine transferase</fullName>
    </alternativeName>
    <alternativeName>
        <fullName evidence="7">16S rRNA dimethylase</fullName>
    </alternativeName>
    <alternativeName>
        <fullName evidence="7">S-adenosylmethionine-6-N', N'-adenosyl(rRNA) dimethyltransferase</fullName>
    </alternativeName>
</protein>
<dbReference type="STRING" id="1798649.A3B13_01325"/>
<evidence type="ECO:0000256" key="2">
    <source>
        <dbReference type="ARBA" id="ARBA00022552"/>
    </source>
</evidence>
<dbReference type="InterPro" id="IPR023165">
    <property type="entry name" value="rRNA_Ade_diMease-like_C"/>
</dbReference>
<dbReference type="InterPro" id="IPR029063">
    <property type="entry name" value="SAM-dependent_MTases_sf"/>
</dbReference>
<evidence type="ECO:0000313" key="11">
    <source>
        <dbReference type="Proteomes" id="UP000176287"/>
    </source>
</evidence>
<dbReference type="EMBL" id="MHKZ01000015">
    <property type="protein sequence ID" value="OGZ00655.1"/>
    <property type="molecule type" value="Genomic_DNA"/>
</dbReference>
<comment type="catalytic activity">
    <reaction evidence="7">
        <text>adenosine(1518)/adenosine(1519) in 16S rRNA + 4 S-adenosyl-L-methionine = N(6)-dimethyladenosine(1518)/N(6)-dimethyladenosine(1519) in 16S rRNA + 4 S-adenosyl-L-homocysteine + 4 H(+)</text>
        <dbReference type="Rhea" id="RHEA:19609"/>
        <dbReference type="Rhea" id="RHEA-COMP:10232"/>
        <dbReference type="Rhea" id="RHEA-COMP:10233"/>
        <dbReference type="ChEBI" id="CHEBI:15378"/>
        <dbReference type="ChEBI" id="CHEBI:57856"/>
        <dbReference type="ChEBI" id="CHEBI:59789"/>
        <dbReference type="ChEBI" id="CHEBI:74411"/>
        <dbReference type="ChEBI" id="CHEBI:74493"/>
        <dbReference type="EC" id="2.1.1.182"/>
    </reaction>
</comment>
<comment type="similarity">
    <text evidence="7">Belongs to the class I-like SAM-binding methyltransferase superfamily. rRNA adenine N(6)-methyltransferase family. RsmA subfamily.</text>
</comment>
<keyword evidence="2 7" id="KW-0698">rRNA processing</keyword>
<dbReference type="SUPFAM" id="SSF53335">
    <property type="entry name" value="S-adenosyl-L-methionine-dependent methyltransferases"/>
    <property type="match status" value="1"/>
</dbReference>
<dbReference type="InterPro" id="IPR020598">
    <property type="entry name" value="rRNA_Ade_methylase_Trfase_N"/>
</dbReference>
<comment type="subcellular location">
    <subcellularLocation>
        <location evidence="7">Cytoplasm</location>
    </subcellularLocation>
</comment>
<accession>A0A1G2CGY7</accession>
<dbReference type="CDD" id="cd02440">
    <property type="entry name" value="AdoMet_MTases"/>
    <property type="match status" value="1"/>
</dbReference>
<dbReference type="Gene3D" id="3.40.50.150">
    <property type="entry name" value="Vaccinia Virus protein VP39"/>
    <property type="match status" value="1"/>
</dbReference>
<dbReference type="HAMAP" id="MF_00607">
    <property type="entry name" value="16SrRNA_methyltr_A"/>
    <property type="match status" value="1"/>
</dbReference>
<feature type="binding site" evidence="7 8">
    <location>
        <position position="34"/>
    </location>
    <ligand>
        <name>S-adenosyl-L-methionine</name>
        <dbReference type="ChEBI" id="CHEBI:59789"/>
    </ligand>
</feature>
<dbReference type="Gene3D" id="1.10.8.100">
    <property type="entry name" value="Ribosomal RNA adenine dimethylase-like, domain 2"/>
    <property type="match status" value="1"/>
</dbReference>
<feature type="binding site" evidence="7 8">
    <location>
        <position position="111"/>
    </location>
    <ligand>
        <name>S-adenosyl-L-methionine</name>
        <dbReference type="ChEBI" id="CHEBI:59789"/>
    </ligand>
</feature>
<dbReference type="PANTHER" id="PTHR11727">
    <property type="entry name" value="DIMETHYLADENOSINE TRANSFERASE"/>
    <property type="match status" value="1"/>
</dbReference>
<keyword evidence="1 7" id="KW-0963">Cytoplasm</keyword>
<reference evidence="10 11" key="1">
    <citation type="journal article" date="2016" name="Nat. Commun.">
        <title>Thousands of microbial genomes shed light on interconnected biogeochemical processes in an aquifer system.</title>
        <authorList>
            <person name="Anantharaman K."/>
            <person name="Brown C.T."/>
            <person name="Hug L.A."/>
            <person name="Sharon I."/>
            <person name="Castelle C.J."/>
            <person name="Probst A.J."/>
            <person name="Thomas B.C."/>
            <person name="Singh A."/>
            <person name="Wilkins M.J."/>
            <person name="Karaoz U."/>
            <person name="Brodie E.L."/>
            <person name="Williams K.H."/>
            <person name="Hubbard S.S."/>
            <person name="Banfield J.F."/>
        </authorList>
    </citation>
    <scope>NUCLEOTIDE SEQUENCE [LARGE SCALE GENOMIC DNA]</scope>
</reference>
<evidence type="ECO:0000256" key="4">
    <source>
        <dbReference type="ARBA" id="ARBA00022679"/>
    </source>
</evidence>
<evidence type="ECO:0000313" key="10">
    <source>
        <dbReference type="EMBL" id="OGZ00655.1"/>
    </source>
</evidence>